<reference evidence="1" key="1">
    <citation type="submission" date="2021-05" db="EMBL/GenBank/DDBJ databases">
        <authorList>
            <person name="Alioto T."/>
            <person name="Alioto T."/>
            <person name="Gomez Garrido J."/>
        </authorList>
    </citation>
    <scope>NUCLEOTIDE SEQUENCE</scope>
</reference>
<sequence>MNLSWKLYFTKRMELRFGVCWILSQSKMRRERWYCFLPPTRMSPRQKCQRCRFQMSVIVLLYWEHDSDQLKPLCLQTTEQRMIILKSVSRLDATWDGVDREQCCTSCPAITSRKK</sequence>
<dbReference type="EMBL" id="HBUE01301722">
    <property type="protein sequence ID" value="CAG6579285.1"/>
    <property type="molecule type" value="Transcribed_RNA"/>
</dbReference>
<dbReference type="EMBL" id="HBUE01301723">
    <property type="protein sequence ID" value="CAG6579287.1"/>
    <property type="molecule type" value="Transcribed_RNA"/>
</dbReference>
<dbReference type="EMBL" id="HBUE01301725">
    <property type="protein sequence ID" value="CAG6579292.1"/>
    <property type="molecule type" value="Transcribed_RNA"/>
</dbReference>
<dbReference type="EMBL" id="HBUE01195726">
    <property type="protein sequence ID" value="CAG6527563.1"/>
    <property type="molecule type" value="Transcribed_RNA"/>
</dbReference>
<dbReference type="EMBL" id="HBUE01195728">
    <property type="protein sequence ID" value="CAG6527567.1"/>
    <property type="molecule type" value="Transcribed_RNA"/>
</dbReference>
<proteinExistence type="predicted"/>
<organism evidence="1">
    <name type="scientific">Culex pipiens</name>
    <name type="common">House mosquito</name>
    <dbReference type="NCBI Taxonomy" id="7175"/>
    <lineage>
        <taxon>Eukaryota</taxon>
        <taxon>Metazoa</taxon>
        <taxon>Ecdysozoa</taxon>
        <taxon>Arthropoda</taxon>
        <taxon>Hexapoda</taxon>
        <taxon>Insecta</taxon>
        <taxon>Pterygota</taxon>
        <taxon>Neoptera</taxon>
        <taxon>Endopterygota</taxon>
        <taxon>Diptera</taxon>
        <taxon>Nematocera</taxon>
        <taxon>Culicoidea</taxon>
        <taxon>Culicidae</taxon>
        <taxon>Culicinae</taxon>
        <taxon>Culicini</taxon>
        <taxon>Culex</taxon>
        <taxon>Culex</taxon>
    </lineage>
</organism>
<name>A0A8D8JVE1_CULPI</name>
<dbReference type="EMBL" id="HBUE01195727">
    <property type="protein sequence ID" value="CAG6527565.1"/>
    <property type="molecule type" value="Transcribed_RNA"/>
</dbReference>
<dbReference type="EMBL" id="HBUE01195731">
    <property type="protein sequence ID" value="CAG6527572.1"/>
    <property type="molecule type" value="Transcribed_RNA"/>
</dbReference>
<evidence type="ECO:0000313" key="1">
    <source>
        <dbReference type="EMBL" id="CAG6579289.1"/>
    </source>
</evidence>
<accession>A0A8D8JVE1</accession>
<dbReference type="EMBL" id="HBUE01301724">
    <property type="protein sequence ID" value="CAG6579289.1"/>
    <property type="molecule type" value="Transcribed_RNA"/>
</dbReference>
<dbReference type="AlphaFoldDB" id="A0A8D8JVE1"/>
<protein>
    <submittedName>
        <fullName evidence="1">(northern house mosquito) hypothetical protein</fullName>
    </submittedName>
</protein>
<dbReference type="EMBL" id="HBUE01301727">
    <property type="protein sequence ID" value="CAG6579294.1"/>
    <property type="molecule type" value="Transcribed_RNA"/>
</dbReference>
<dbReference type="EMBL" id="HBUE01195729">
    <property type="protein sequence ID" value="CAG6527570.1"/>
    <property type="molecule type" value="Transcribed_RNA"/>
</dbReference>